<dbReference type="InterPro" id="IPR002797">
    <property type="entry name" value="Polysacc_synth"/>
</dbReference>
<name>A0A1M6KNZ7_9FLAO</name>
<dbReference type="RefSeq" id="WP_072994681.1">
    <property type="nucleotide sequence ID" value="NZ_FQYU01000006.1"/>
</dbReference>
<evidence type="ECO:0000313" key="7">
    <source>
        <dbReference type="EMBL" id="SHJ60655.1"/>
    </source>
</evidence>
<feature type="transmembrane region" description="Helical" evidence="6">
    <location>
        <begin position="30"/>
        <end position="48"/>
    </location>
</feature>
<feature type="transmembrane region" description="Helical" evidence="6">
    <location>
        <begin position="289"/>
        <end position="312"/>
    </location>
</feature>
<gene>
    <name evidence="7" type="ORF">SAMN04488513_106140</name>
</gene>
<protein>
    <submittedName>
        <fullName evidence="7">Na+-driven multidrug efflux pump</fullName>
    </submittedName>
</protein>
<dbReference type="EMBL" id="FQYU01000006">
    <property type="protein sequence ID" value="SHJ60655.1"/>
    <property type="molecule type" value="Genomic_DNA"/>
</dbReference>
<comment type="subcellular location">
    <subcellularLocation>
        <location evidence="1">Cell membrane</location>
        <topology evidence="1">Multi-pass membrane protein</topology>
    </subcellularLocation>
</comment>
<dbReference type="GO" id="GO:0005886">
    <property type="term" value="C:plasma membrane"/>
    <property type="evidence" value="ECO:0007669"/>
    <property type="project" value="UniProtKB-SubCell"/>
</dbReference>
<keyword evidence="4 6" id="KW-1133">Transmembrane helix</keyword>
<keyword evidence="5 6" id="KW-0472">Membrane</keyword>
<dbReference type="PANTHER" id="PTHR30250:SF11">
    <property type="entry name" value="O-ANTIGEN TRANSPORTER-RELATED"/>
    <property type="match status" value="1"/>
</dbReference>
<proteinExistence type="predicted"/>
<dbReference type="AlphaFoldDB" id="A0A1M6KNZ7"/>
<sequence length="457" mass="51216">MTGFVSKVFSKILRFINRGHQRSVKAKKNIIASFLIKGISILIGFYMVPLTIGYVQKEQYGIWLTISSVVAWFAFLDIGLGHGLRNKLSEAIAKGEWKKAKIYVSTTYVILGIIFLLIFALFFVVEPWLNWQTILNTQSVEQGELRLVAITTFLFFCVNFVLRLIDSIFYAFQRPAFKGFINLMSNVLTLSIIIILTHTTEGNLLYLALTLGISPMVVLFAVSLFMFNSEFKSIAPSIKYVKRSYFNDLISLGVRFFLVNISVVIIFATDNMIITQLFGPSEVPAYSIAHKYFGLITVGFSFILVPMWSAYTEAYVKNDIDWVLSVVNKLKKAWMVLVVIAIILLAISKPFFKLWVPEIDVPWLLSVMMCIYVIVLSWGNIFVNFVNGVGKIRLQMIVGIIGTIVNIPLSYFFGEILGLGSAGVIGASIVSIAYGPVLAPIQFKKIIKGTASGIWNS</sequence>
<keyword evidence="2" id="KW-1003">Cell membrane</keyword>
<feature type="transmembrane region" description="Helical" evidence="6">
    <location>
        <begin position="60"/>
        <end position="81"/>
    </location>
</feature>
<dbReference type="Pfam" id="PF01943">
    <property type="entry name" value="Polysacc_synt"/>
    <property type="match status" value="1"/>
</dbReference>
<feature type="transmembrane region" description="Helical" evidence="6">
    <location>
        <begin position="419"/>
        <end position="439"/>
    </location>
</feature>
<evidence type="ECO:0000256" key="1">
    <source>
        <dbReference type="ARBA" id="ARBA00004651"/>
    </source>
</evidence>
<feature type="transmembrane region" description="Helical" evidence="6">
    <location>
        <begin position="249"/>
        <end position="269"/>
    </location>
</feature>
<keyword evidence="8" id="KW-1185">Reference proteome</keyword>
<feature type="transmembrane region" description="Helical" evidence="6">
    <location>
        <begin position="145"/>
        <end position="165"/>
    </location>
</feature>
<accession>A0A1M6KNZ7</accession>
<keyword evidence="3 6" id="KW-0812">Transmembrane</keyword>
<feature type="transmembrane region" description="Helical" evidence="6">
    <location>
        <begin position="363"/>
        <end position="382"/>
    </location>
</feature>
<dbReference type="InterPro" id="IPR050833">
    <property type="entry name" value="Poly_Biosynth_Transport"/>
</dbReference>
<evidence type="ECO:0000313" key="8">
    <source>
        <dbReference type="Proteomes" id="UP000184543"/>
    </source>
</evidence>
<dbReference type="Proteomes" id="UP000184543">
    <property type="component" value="Unassembled WGS sequence"/>
</dbReference>
<evidence type="ECO:0000256" key="6">
    <source>
        <dbReference type="SAM" id="Phobius"/>
    </source>
</evidence>
<feature type="transmembrane region" description="Helical" evidence="6">
    <location>
        <begin position="177"/>
        <end position="198"/>
    </location>
</feature>
<organism evidence="7 8">
    <name type="scientific">Pseudozobellia thermophila</name>
    <dbReference type="NCBI Taxonomy" id="192903"/>
    <lineage>
        <taxon>Bacteria</taxon>
        <taxon>Pseudomonadati</taxon>
        <taxon>Bacteroidota</taxon>
        <taxon>Flavobacteriia</taxon>
        <taxon>Flavobacteriales</taxon>
        <taxon>Flavobacteriaceae</taxon>
        <taxon>Pseudozobellia</taxon>
    </lineage>
</organism>
<feature type="transmembrane region" description="Helical" evidence="6">
    <location>
        <begin position="102"/>
        <end position="125"/>
    </location>
</feature>
<feature type="transmembrane region" description="Helical" evidence="6">
    <location>
        <begin position="204"/>
        <end position="228"/>
    </location>
</feature>
<feature type="transmembrane region" description="Helical" evidence="6">
    <location>
        <begin position="333"/>
        <end position="351"/>
    </location>
</feature>
<dbReference type="OrthoDB" id="512217at2"/>
<evidence type="ECO:0000256" key="5">
    <source>
        <dbReference type="ARBA" id="ARBA00023136"/>
    </source>
</evidence>
<evidence type="ECO:0000256" key="2">
    <source>
        <dbReference type="ARBA" id="ARBA00022475"/>
    </source>
</evidence>
<evidence type="ECO:0000256" key="4">
    <source>
        <dbReference type="ARBA" id="ARBA00022989"/>
    </source>
</evidence>
<dbReference type="STRING" id="192903.SAMN04488513_106140"/>
<dbReference type="PANTHER" id="PTHR30250">
    <property type="entry name" value="PST FAMILY PREDICTED COLANIC ACID TRANSPORTER"/>
    <property type="match status" value="1"/>
</dbReference>
<feature type="transmembrane region" description="Helical" evidence="6">
    <location>
        <begin position="394"/>
        <end position="413"/>
    </location>
</feature>
<reference evidence="8" key="1">
    <citation type="submission" date="2016-11" db="EMBL/GenBank/DDBJ databases">
        <authorList>
            <person name="Varghese N."/>
            <person name="Submissions S."/>
        </authorList>
    </citation>
    <scope>NUCLEOTIDE SEQUENCE [LARGE SCALE GENOMIC DNA]</scope>
    <source>
        <strain evidence="8">DSM 19858</strain>
    </source>
</reference>
<evidence type="ECO:0000256" key="3">
    <source>
        <dbReference type="ARBA" id="ARBA00022692"/>
    </source>
</evidence>